<dbReference type="Proteomes" id="UP000827976">
    <property type="component" value="Chromosome 19"/>
</dbReference>
<gene>
    <name evidence="1" type="ORF">IHE45_19G033200</name>
</gene>
<protein>
    <submittedName>
        <fullName evidence="1">mTERF domain-containing protein mitochondrial protein</fullName>
    </submittedName>
</protein>
<evidence type="ECO:0000313" key="2">
    <source>
        <dbReference type="Proteomes" id="UP000827976"/>
    </source>
</evidence>
<dbReference type="EMBL" id="CM037029">
    <property type="protein sequence ID" value="KAH7652691.1"/>
    <property type="molecule type" value="Genomic_DNA"/>
</dbReference>
<evidence type="ECO:0000313" key="1">
    <source>
        <dbReference type="EMBL" id="KAH7652691.1"/>
    </source>
</evidence>
<reference evidence="2" key="1">
    <citation type="journal article" date="2022" name="Nat. Commun.">
        <title>Chromosome evolution and the genetic basis of agronomically important traits in greater yam.</title>
        <authorList>
            <person name="Bredeson J.V."/>
            <person name="Lyons J.B."/>
            <person name="Oniyinde I.O."/>
            <person name="Okereke N.R."/>
            <person name="Kolade O."/>
            <person name="Nnabue I."/>
            <person name="Nwadili C.O."/>
            <person name="Hribova E."/>
            <person name="Parker M."/>
            <person name="Nwogha J."/>
            <person name="Shu S."/>
            <person name="Carlson J."/>
            <person name="Kariba R."/>
            <person name="Muthemba S."/>
            <person name="Knop K."/>
            <person name="Barton G.J."/>
            <person name="Sherwood A.V."/>
            <person name="Lopez-Montes A."/>
            <person name="Asiedu R."/>
            <person name="Jamnadass R."/>
            <person name="Muchugi A."/>
            <person name="Goodstein D."/>
            <person name="Egesi C.N."/>
            <person name="Featherston J."/>
            <person name="Asfaw A."/>
            <person name="Simpson G.G."/>
            <person name="Dolezel J."/>
            <person name="Hendre P.S."/>
            <person name="Van Deynze A."/>
            <person name="Kumar P.L."/>
            <person name="Obidiegwu J.E."/>
            <person name="Bhattacharjee R."/>
            <person name="Rokhsar D.S."/>
        </authorList>
    </citation>
    <scope>NUCLEOTIDE SEQUENCE [LARGE SCALE GENOMIC DNA]</scope>
    <source>
        <strain evidence="2">cv. TDa95/00328</strain>
    </source>
</reference>
<comment type="caution">
    <text evidence="1">The sequence shown here is derived from an EMBL/GenBank/DDBJ whole genome shotgun (WGS) entry which is preliminary data.</text>
</comment>
<sequence length="393" mass="45608">MTLLLRKLCRSKIFHSCSQNQIFRSSFCSSTTITQSKLPLKPHSFVEDYLLSTLGFSTEKAASASEQLNHLKSLENPESVLNFLKSYGFEDSEIKKLVSWYPNWLCFDVETTLKPKFEGLQSLGFSGPELTQLIFSNPVILRCSFEGNVRPKIEFWRGIFGSFELMSKSLRAKHCLLNFSLEQRVLPNLEFLREFGISDERITLIVQRHPRFLTQKLVKLKELAERVEGMGIRHDSKLFVWALNTLLKISKEKFDGKLEVLKSLGWSEADFLSAFQKNPIFLTVSETMLKKKIDFLVNEAGCKLAELAKSPILLMFSLEKRLIPRYHVMQVLKSKRLNKGKYSLLTIMSYSENMFVKNFLLFHKKDAPELYGWYMSFHKRRGHFNSELKPVDK</sequence>
<accession>A0ACB7TXC1</accession>
<name>A0ACB7TXC1_DIOAL</name>
<organism evidence="1 2">
    <name type="scientific">Dioscorea alata</name>
    <name type="common">Purple yam</name>
    <dbReference type="NCBI Taxonomy" id="55571"/>
    <lineage>
        <taxon>Eukaryota</taxon>
        <taxon>Viridiplantae</taxon>
        <taxon>Streptophyta</taxon>
        <taxon>Embryophyta</taxon>
        <taxon>Tracheophyta</taxon>
        <taxon>Spermatophyta</taxon>
        <taxon>Magnoliopsida</taxon>
        <taxon>Liliopsida</taxon>
        <taxon>Dioscoreales</taxon>
        <taxon>Dioscoreaceae</taxon>
        <taxon>Dioscorea</taxon>
    </lineage>
</organism>
<proteinExistence type="predicted"/>
<keyword evidence="2" id="KW-1185">Reference proteome</keyword>